<protein>
    <submittedName>
        <fullName evidence="2">DUF397 domain-containing protein</fullName>
    </submittedName>
</protein>
<proteinExistence type="predicted"/>
<dbReference type="Pfam" id="PF04149">
    <property type="entry name" value="DUF397"/>
    <property type="match status" value="1"/>
</dbReference>
<accession>A0AA41PW65</accession>
<keyword evidence="3" id="KW-1185">Reference proteome</keyword>
<evidence type="ECO:0000313" key="3">
    <source>
        <dbReference type="Proteomes" id="UP001165378"/>
    </source>
</evidence>
<feature type="domain" description="DUF397" evidence="1">
    <location>
        <begin position="2"/>
        <end position="27"/>
    </location>
</feature>
<evidence type="ECO:0000259" key="1">
    <source>
        <dbReference type="Pfam" id="PF04149"/>
    </source>
</evidence>
<organism evidence="2 3">
    <name type="scientific">Yinghuangia soli</name>
    <dbReference type="NCBI Taxonomy" id="2908204"/>
    <lineage>
        <taxon>Bacteria</taxon>
        <taxon>Bacillati</taxon>
        <taxon>Actinomycetota</taxon>
        <taxon>Actinomycetes</taxon>
        <taxon>Kitasatosporales</taxon>
        <taxon>Streptomycetaceae</taxon>
        <taxon>Yinghuangia</taxon>
    </lineage>
</organism>
<reference evidence="2" key="1">
    <citation type="submission" date="2022-01" db="EMBL/GenBank/DDBJ databases">
        <title>Genome-Based Taxonomic Classification of the Phylum Actinobacteria.</title>
        <authorList>
            <person name="Gao Y."/>
        </authorList>
    </citation>
    <scope>NUCLEOTIDE SEQUENCE</scope>
    <source>
        <strain evidence="2">KLBMP 8922</strain>
    </source>
</reference>
<gene>
    <name evidence="2" type="ORF">LZ495_07105</name>
</gene>
<sequence length="29" mass="3056">MRVRDSKLAASPELCIPAAAWSALVARTA</sequence>
<dbReference type="InterPro" id="IPR007278">
    <property type="entry name" value="DUF397"/>
</dbReference>
<comment type="caution">
    <text evidence="2">The sequence shown here is derived from an EMBL/GenBank/DDBJ whole genome shotgun (WGS) entry which is preliminary data.</text>
</comment>
<name>A0AA41PW65_9ACTN</name>
<evidence type="ECO:0000313" key="2">
    <source>
        <dbReference type="EMBL" id="MCF2526984.1"/>
    </source>
</evidence>
<dbReference type="EMBL" id="JAKFHA010000003">
    <property type="protein sequence ID" value="MCF2526984.1"/>
    <property type="molecule type" value="Genomic_DNA"/>
</dbReference>
<dbReference type="AlphaFoldDB" id="A0AA41PW65"/>
<dbReference type="Proteomes" id="UP001165378">
    <property type="component" value="Unassembled WGS sequence"/>
</dbReference>